<evidence type="ECO:0000313" key="2">
    <source>
        <dbReference type="EMBL" id="OEY73755.1"/>
    </source>
</evidence>
<dbReference type="AlphaFoldDB" id="A0A2N0U2T4"/>
<dbReference type="Proteomes" id="UP000176009">
    <property type="component" value="Unassembled WGS sequence"/>
</dbReference>
<evidence type="ECO:0000313" key="3">
    <source>
        <dbReference type="EMBL" id="PKD21216.1"/>
    </source>
</evidence>
<evidence type="ECO:0000256" key="1">
    <source>
        <dbReference type="SAM" id="Phobius"/>
    </source>
</evidence>
<proteinExistence type="predicted"/>
<feature type="transmembrane region" description="Helical" evidence="1">
    <location>
        <begin position="100"/>
        <end position="123"/>
    </location>
</feature>
<dbReference type="EMBL" id="LKTR01000004">
    <property type="protein sequence ID" value="PKD21216.1"/>
    <property type="molecule type" value="Genomic_DNA"/>
</dbReference>
<keyword evidence="1" id="KW-0812">Transmembrane</keyword>
<dbReference type="Proteomes" id="UP000232533">
    <property type="component" value="Unassembled WGS sequence"/>
</dbReference>
<organism evidence="3 5">
    <name type="scientific">Salegentibacter salarius</name>
    <dbReference type="NCBI Taxonomy" id="435906"/>
    <lineage>
        <taxon>Bacteria</taxon>
        <taxon>Pseudomonadati</taxon>
        <taxon>Bacteroidota</taxon>
        <taxon>Flavobacteriia</taxon>
        <taxon>Flavobacteriales</taxon>
        <taxon>Flavobacteriaceae</taxon>
        <taxon>Salegentibacter</taxon>
    </lineage>
</organism>
<evidence type="ECO:0000313" key="5">
    <source>
        <dbReference type="Proteomes" id="UP000232533"/>
    </source>
</evidence>
<feature type="transmembrane region" description="Helical" evidence="1">
    <location>
        <begin position="32"/>
        <end position="52"/>
    </location>
</feature>
<protein>
    <submittedName>
        <fullName evidence="3">Uncharacterized protein</fullName>
    </submittedName>
</protein>
<dbReference type="EMBL" id="MJBR01000002">
    <property type="protein sequence ID" value="OEY73755.1"/>
    <property type="molecule type" value="Genomic_DNA"/>
</dbReference>
<keyword evidence="1" id="KW-0472">Membrane</keyword>
<sequence>MNWLLEIFNMKSWFKKQQQKWQELEDSYKESLLQFIWILFGNIFPLLLGWLIFALPDIIWRGGDTFIKDGQFYIYSVSLISSATYVFWTFKVQNLDKFALLGYASVIVGGLASLFYALFLVGSVTNYQFIKYSSLIIFVLTLLLFYKSIIMNGTKLDVHEAQKRNIQSIASTLK</sequence>
<keyword evidence="4" id="KW-1185">Reference proteome</keyword>
<feature type="transmembrane region" description="Helical" evidence="1">
    <location>
        <begin position="129"/>
        <end position="146"/>
    </location>
</feature>
<evidence type="ECO:0000313" key="4">
    <source>
        <dbReference type="Proteomes" id="UP000176009"/>
    </source>
</evidence>
<feature type="transmembrane region" description="Helical" evidence="1">
    <location>
        <begin position="72"/>
        <end position="88"/>
    </location>
</feature>
<reference evidence="3 5" key="1">
    <citation type="submission" date="2015-10" db="EMBL/GenBank/DDBJ databases">
        <title>Draft genome sequence of Salegentibacter salinarum KCTC 12975.</title>
        <authorList>
            <person name="Lin W."/>
            <person name="Zheng Q."/>
        </authorList>
    </citation>
    <scope>NUCLEOTIDE SEQUENCE [LARGE SCALE GENOMIC DNA]</scope>
    <source>
        <strain evidence="3 5">KCTC 12974</strain>
    </source>
</reference>
<accession>A0A2N0U2T4</accession>
<name>A0A2N0U2T4_9FLAO</name>
<dbReference type="RefSeq" id="WP_070052774.1">
    <property type="nucleotide sequence ID" value="NZ_LKTR01000004.1"/>
</dbReference>
<reference evidence="2 4" key="2">
    <citation type="submission" date="2016-09" db="EMBL/GenBank/DDBJ databases">
        <title>Genome Sequence of Salegentibacter salarius,Isolated from a Marine Solar Saltern of the Yellow Sea in South Korea.</title>
        <authorList>
            <person name="Zheng Q."/>
            <person name="Liu Y."/>
        </authorList>
    </citation>
    <scope>NUCLEOTIDE SEQUENCE [LARGE SCALE GENOMIC DNA]</scope>
    <source>
        <strain evidence="2 4">KCTC 12974</strain>
    </source>
</reference>
<keyword evidence="1" id="KW-1133">Transmembrane helix</keyword>
<gene>
    <name evidence="3" type="ORF">APR40_07240</name>
    <name evidence="2" type="ORF">BHS39_07245</name>
</gene>
<comment type="caution">
    <text evidence="3">The sequence shown here is derived from an EMBL/GenBank/DDBJ whole genome shotgun (WGS) entry which is preliminary data.</text>
</comment>